<dbReference type="AlphaFoldDB" id="A0A6N6VTC2"/>
<feature type="transmembrane region" description="Helical" evidence="1">
    <location>
        <begin position="17"/>
        <end position="33"/>
    </location>
</feature>
<dbReference type="Proteomes" id="UP000437748">
    <property type="component" value="Unassembled WGS sequence"/>
</dbReference>
<keyword evidence="1" id="KW-1133">Transmembrane helix</keyword>
<keyword evidence="3" id="KW-1185">Reference proteome</keyword>
<dbReference type="RefSeq" id="WP_153420308.1">
    <property type="nucleotide sequence ID" value="NZ_WFLM01000003.1"/>
</dbReference>
<evidence type="ECO:0008006" key="4">
    <source>
        <dbReference type="Google" id="ProtNLM"/>
    </source>
</evidence>
<accession>A0A6N6VTC2</accession>
<proteinExistence type="predicted"/>
<dbReference type="OrthoDB" id="5290823at2"/>
<keyword evidence="1" id="KW-0472">Membrane</keyword>
<evidence type="ECO:0000256" key="1">
    <source>
        <dbReference type="SAM" id="Phobius"/>
    </source>
</evidence>
<reference evidence="2 3" key="1">
    <citation type="submission" date="2019-10" db="EMBL/GenBank/DDBJ databases">
        <title>New species of Slilvanegrellaceae.</title>
        <authorList>
            <person name="Pitt A."/>
            <person name="Hahn M.W."/>
        </authorList>
    </citation>
    <scope>NUCLEOTIDE SEQUENCE [LARGE SCALE GENOMIC DNA]</scope>
    <source>
        <strain evidence="2 3">SP-Ram-0.45-NSY-1</strain>
    </source>
</reference>
<feature type="transmembrane region" description="Helical" evidence="1">
    <location>
        <begin position="45"/>
        <end position="67"/>
    </location>
</feature>
<comment type="caution">
    <text evidence="2">The sequence shown here is derived from an EMBL/GenBank/DDBJ whole genome shotgun (WGS) entry which is preliminary data.</text>
</comment>
<feature type="transmembrane region" description="Helical" evidence="1">
    <location>
        <begin position="148"/>
        <end position="167"/>
    </location>
</feature>
<evidence type="ECO:0000313" key="2">
    <source>
        <dbReference type="EMBL" id="KAB8038911.1"/>
    </source>
</evidence>
<feature type="transmembrane region" description="Helical" evidence="1">
    <location>
        <begin position="200"/>
        <end position="219"/>
    </location>
</feature>
<keyword evidence="1" id="KW-0812">Transmembrane</keyword>
<feature type="transmembrane region" description="Helical" evidence="1">
    <location>
        <begin position="118"/>
        <end position="136"/>
    </location>
</feature>
<gene>
    <name evidence="2" type="ORF">GCL60_08620</name>
</gene>
<evidence type="ECO:0000313" key="3">
    <source>
        <dbReference type="Proteomes" id="UP000437748"/>
    </source>
</evidence>
<dbReference type="EMBL" id="WFLM01000003">
    <property type="protein sequence ID" value="KAB8038911.1"/>
    <property type="molecule type" value="Genomic_DNA"/>
</dbReference>
<sequence length="353" mass="42058">MKLLSHIKSLYSKYSRLLPWASLIWGIGSSFWLTRDYDKANRLGFFTLAFFLLIIIMSTWYSYITKISLQSHNKLTKIHINIHKQKDLLEFVGLTATQYFIQYIFMFCLPFLYFKQEWIWLFFLSFFVGMTLWDPFWVRLFKIQIFRLFLRLISSCMAFGFLYAVLFPKFIDYYYVWFTVVCFFVIFPWNSFVINRKIKIQEIAASFILTIIIAIHSFIPSEYQFPVISIWVENSNYSIEKPSSNSYELIKGNIRTRKEFLKTINSGKQICAISPIIAPSGFYSRIYHEWYVDDILIDRITLPNISGSDIKEKHNTYSCKKYFLNMKQAKKITTKIYLKNGIYVGKQFLIISD</sequence>
<feature type="transmembrane region" description="Helical" evidence="1">
    <location>
        <begin position="88"/>
        <end position="112"/>
    </location>
</feature>
<feature type="transmembrane region" description="Helical" evidence="1">
    <location>
        <begin position="173"/>
        <end position="193"/>
    </location>
</feature>
<organism evidence="2 3">
    <name type="scientific">Silvanigrella paludirubra</name>
    <dbReference type="NCBI Taxonomy" id="2499159"/>
    <lineage>
        <taxon>Bacteria</taxon>
        <taxon>Pseudomonadati</taxon>
        <taxon>Bdellovibrionota</taxon>
        <taxon>Oligoflexia</taxon>
        <taxon>Silvanigrellales</taxon>
        <taxon>Silvanigrellaceae</taxon>
        <taxon>Silvanigrella</taxon>
    </lineage>
</organism>
<name>A0A6N6VTC2_9BACT</name>
<protein>
    <recommendedName>
        <fullName evidence="4">DUF2914 domain-containing protein</fullName>
    </recommendedName>
</protein>